<evidence type="ECO:0000256" key="10">
    <source>
        <dbReference type="PIRSR" id="PIRSR001191-1"/>
    </source>
</evidence>
<feature type="binding site" evidence="12">
    <location>
        <position position="205"/>
    </location>
    <ligand>
        <name>Ca(2+)</name>
        <dbReference type="ChEBI" id="CHEBI:29108"/>
        <label>1</label>
    </ligand>
</feature>
<dbReference type="GO" id="GO:0031012">
    <property type="term" value="C:extracellular matrix"/>
    <property type="evidence" value="ECO:0007669"/>
    <property type="project" value="InterPro"/>
</dbReference>
<dbReference type="Gene3D" id="3.40.390.10">
    <property type="entry name" value="Collagenase (Catalytic Domain)"/>
    <property type="match status" value="1"/>
</dbReference>
<keyword evidence="12" id="KW-0106">Calcium</keyword>
<evidence type="ECO:0000256" key="2">
    <source>
        <dbReference type="ARBA" id="ARBA00022670"/>
    </source>
</evidence>
<feature type="region of interest" description="Disordered" evidence="14">
    <location>
        <begin position="398"/>
        <end position="417"/>
    </location>
</feature>
<dbReference type="SUPFAM" id="SSF55486">
    <property type="entry name" value="Metalloproteases ('zincins'), catalytic domain"/>
    <property type="match status" value="1"/>
</dbReference>
<evidence type="ECO:0000256" key="3">
    <source>
        <dbReference type="ARBA" id="ARBA00022723"/>
    </source>
</evidence>
<feature type="binding site" evidence="12">
    <location>
        <position position="480"/>
    </location>
    <ligand>
        <name>Ca(2+)</name>
        <dbReference type="ChEBI" id="CHEBI:29108"/>
        <label>5</label>
    </ligand>
</feature>
<comment type="cofactor">
    <cofactor evidence="12">
        <name>Zn(2+)</name>
        <dbReference type="ChEBI" id="CHEBI:29105"/>
    </cofactor>
    <text evidence="12">Binds 2 Zn(2+) ions per subunit.</text>
</comment>
<feature type="binding site" evidence="12">
    <location>
        <position position="429"/>
    </location>
    <ligand>
        <name>Ca(2+)</name>
        <dbReference type="ChEBI" id="CHEBI:29108"/>
        <label>4</label>
    </ligand>
</feature>
<keyword evidence="5" id="KW-0677">Repeat</keyword>
<reference evidence="17 18" key="1">
    <citation type="submission" date="2023-03" db="EMBL/GenBank/DDBJ databases">
        <title>Genome insight into feeding habits of ladybird beetles.</title>
        <authorList>
            <person name="Li H.-S."/>
            <person name="Huang Y.-H."/>
            <person name="Pang H."/>
        </authorList>
    </citation>
    <scope>NUCLEOTIDE SEQUENCE [LARGE SCALE GENOMIC DNA]</scope>
    <source>
        <strain evidence="17">SYSU_2023b</strain>
        <tissue evidence="17">Whole body</tissue>
    </source>
</reference>
<keyword evidence="3 11" id="KW-0479">Metal-binding</keyword>
<dbReference type="PIRSF" id="PIRSF001191">
    <property type="entry name" value="Peptidase_M10A_matrix"/>
    <property type="match status" value="1"/>
</dbReference>
<evidence type="ECO:0000256" key="9">
    <source>
        <dbReference type="ARBA" id="ARBA00023145"/>
    </source>
</evidence>
<feature type="binding site" evidence="12">
    <location>
        <position position="248"/>
    </location>
    <ligand>
        <name>Zn(2+)</name>
        <dbReference type="ChEBI" id="CHEBI:29105"/>
        <label>2</label>
        <note>catalytic</note>
    </ligand>
</feature>
<feature type="repeat" description="Hemopexin" evidence="13">
    <location>
        <begin position="569"/>
        <end position="616"/>
    </location>
</feature>
<dbReference type="PROSITE" id="PS00546">
    <property type="entry name" value="CYSTEINE_SWITCH"/>
    <property type="match status" value="1"/>
</dbReference>
<dbReference type="InterPro" id="IPR001818">
    <property type="entry name" value="Pept_M10_metallopeptidase"/>
</dbReference>
<feature type="binding site" evidence="12">
    <location>
        <position position="207"/>
    </location>
    <ligand>
        <name>Ca(2+)</name>
        <dbReference type="ChEBI" id="CHEBI:29108"/>
        <label>3</label>
    </ligand>
</feature>
<feature type="binding site" evidence="12">
    <location>
        <position position="204"/>
    </location>
    <ligand>
        <name>Ca(2+)</name>
        <dbReference type="ChEBI" id="CHEBI:29108"/>
        <label>3</label>
    </ligand>
</feature>
<comment type="similarity">
    <text evidence="1">Belongs to the peptidase M10A family.</text>
</comment>
<feature type="binding site" evidence="12">
    <location>
        <position position="573"/>
    </location>
    <ligand>
        <name>Ca(2+)</name>
        <dbReference type="ChEBI" id="CHEBI:29108"/>
        <label>4</label>
    </ligand>
</feature>
<evidence type="ECO:0000256" key="15">
    <source>
        <dbReference type="SAM" id="SignalP"/>
    </source>
</evidence>
<dbReference type="InterPro" id="IPR021190">
    <property type="entry name" value="Pept_M10A"/>
</dbReference>
<dbReference type="CDD" id="cd04278">
    <property type="entry name" value="ZnMc_MMP"/>
    <property type="match status" value="1"/>
</dbReference>
<feature type="chain" id="PRO_5043990937" description="Peptidase metallopeptidase domain-containing protein" evidence="15">
    <location>
        <begin position="21"/>
        <end position="617"/>
    </location>
</feature>
<keyword evidence="9" id="KW-0865">Zymogen</keyword>
<dbReference type="InterPro" id="IPR024079">
    <property type="entry name" value="MetalloPept_cat_dom_sf"/>
</dbReference>
<feature type="binding site" evidence="11">
    <location>
        <position position="234"/>
    </location>
    <ligand>
        <name>Zn(2+)</name>
        <dbReference type="ChEBI" id="CHEBI:29105"/>
        <label>2</label>
        <note>catalytic</note>
    </ligand>
</feature>
<feature type="binding site" evidence="12">
    <location>
        <position position="180"/>
    </location>
    <ligand>
        <name>Ca(2+)</name>
        <dbReference type="ChEBI" id="CHEBI:29108"/>
        <label>3</label>
    </ligand>
</feature>
<gene>
    <name evidence="17" type="ORF">WA026_012006</name>
</gene>
<dbReference type="InterPro" id="IPR036365">
    <property type="entry name" value="PGBD-like_sf"/>
</dbReference>
<feature type="region of interest" description="Disordered" evidence="14">
    <location>
        <begin position="343"/>
        <end position="390"/>
    </location>
</feature>
<evidence type="ECO:0000256" key="5">
    <source>
        <dbReference type="ARBA" id="ARBA00022737"/>
    </source>
</evidence>
<dbReference type="InterPro" id="IPR033739">
    <property type="entry name" value="M10A_MMP"/>
</dbReference>
<feature type="binding site" evidence="12">
    <location>
        <position position="174"/>
    </location>
    <ligand>
        <name>Zn(2+)</name>
        <dbReference type="ChEBI" id="CHEBI:29105"/>
        <label>1</label>
    </ligand>
</feature>
<keyword evidence="8" id="KW-0482">Metalloprotease</keyword>
<dbReference type="Pfam" id="PF00045">
    <property type="entry name" value="Hemopexin"/>
    <property type="match status" value="4"/>
</dbReference>
<dbReference type="CDD" id="cd00094">
    <property type="entry name" value="HX"/>
    <property type="match status" value="1"/>
</dbReference>
<keyword evidence="4 15" id="KW-0732">Signal</keyword>
<dbReference type="AlphaFoldDB" id="A0AAW1VCX8"/>
<feature type="binding site" evidence="12">
    <location>
        <position position="172"/>
    </location>
    <ligand>
        <name>Zn(2+)</name>
        <dbReference type="ChEBI" id="CHEBI:29105"/>
        <label>1</label>
    </ligand>
</feature>
<feature type="binding site" description="in inhibited form" evidence="12">
    <location>
        <position position="92"/>
    </location>
    <ligand>
        <name>Zn(2+)</name>
        <dbReference type="ChEBI" id="CHEBI:29105"/>
        <label>2</label>
        <note>catalytic</note>
    </ligand>
</feature>
<dbReference type="SUPFAM" id="SSF50923">
    <property type="entry name" value="Hemopexin-like domain"/>
    <property type="match status" value="1"/>
</dbReference>
<feature type="repeat" description="Hemopexin" evidence="13">
    <location>
        <begin position="425"/>
        <end position="470"/>
    </location>
</feature>
<dbReference type="GO" id="GO:0004222">
    <property type="term" value="F:metalloendopeptidase activity"/>
    <property type="evidence" value="ECO:0007669"/>
    <property type="project" value="InterPro"/>
</dbReference>
<feature type="repeat" description="Hemopexin" evidence="13">
    <location>
        <begin position="474"/>
        <end position="519"/>
    </location>
</feature>
<feature type="binding site" evidence="12">
    <location>
        <position position="478"/>
    </location>
    <ligand>
        <name>Ca(2+)</name>
        <dbReference type="ChEBI" id="CHEBI:29108"/>
        <label>4</label>
    </ligand>
</feature>
<dbReference type="GO" id="GO:0030198">
    <property type="term" value="P:extracellular matrix organization"/>
    <property type="evidence" value="ECO:0007669"/>
    <property type="project" value="TreeGrafter"/>
</dbReference>
<feature type="binding site" evidence="12">
    <location>
        <position position="179"/>
    </location>
    <ligand>
        <name>Ca(2+)</name>
        <dbReference type="ChEBI" id="CHEBI:29108"/>
        <label>3</label>
    </ligand>
</feature>
<comment type="cofactor">
    <cofactor evidence="12">
        <name>Ca(2+)</name>
        <dbReference type="ChEBI" id="CHEBI:29108"/>
    </cofactor>
    <text evidence="12">Can bind about 5 Ca(2+) ions per subunit.</text>
</comment>
<proteinExistence type="inferred from homology"/>
<dbReference type="InterPro" id="IPR018487">
    <property type="entry name" value="Hemopexin-like_repeat"/>
</dbReference>
<dbReference type="SMART" id="SM00235">
    <property type="entry name" value="ZnMc"/>
    <property type="match status" value="1"/>
</dbReference>
<dbReference type="Pfam" id="PF00413">
    <property type="entry name" value="Peptidase_M10"/>
    <property type="match status" value="1"/>
</dbReference>
<organism evidence="17 18">
    <name type="scientific">Henosepilachna vigintioctopunctata</name>
    <dbReference type="NCBI Taxonomy" id="420089"/>
    <lineage>
        <taxon>Eukaryota</taxon>
        <taxon>Metazoa</taxon>
        <taxon>Ecdysozoa</taxon>
        <taxon>Arthropoda</taxon>
        <taxon>Hexapoda</taxon>
        <taxon>Insecta</taxon>
        <taxon>Pterygota</taxon>
        <taxon>Neoptera</taxon>
        <taxon>Endopterygota</taxon>
        <taxon>Coleoptera</taxon>
        <taxon>Polyphaga</taxon>
        <taxon>Cucujiformia</taxon>
        <taxon>Coccinelloidea</taxon>
        <taxon>Coccinellidae</taxon>
        <taxon>Epilachninae</taxon>
        <taxon>Epilachnini</taxon>
        <taxon>Henosepilachna</taxon>
    </lineage>
</organism>
<dbReference type="InterPro" id="IPR036375">
    <property type="entry name" value="Hemopexin-like_dom_sf"/>
</dbReference>
<feature type="binding site" evidence="12">
    <location>
        <position position="162"/>
    </location>
    <ligand>
        <name>Ca(2+)</name>
        <dbReference type="ChEBI" id="CHEBI:29108"/>
        <label>2</label>
    </ligand>
</feature>
<feature type="domain" description="Peptidase metallopeptidase" evidence="16">
    <location>
        <begin position="109"/>
        <end position="276"/>
    </location>
</feature>
<evidence type="ECO:0000256" key="14">
    <source>
        <dbReference type="SAM" id="MobiDB-lite"/>
    </source>
</evidence>
<evidence type="ECO:0000256" key="7">
    <source>
        <dbReference type="ARBA" id="ARBA00022833"/>
    </source>
</evidence>
<feature type="compositionally biased region" description="Low complexity" evidence="14">
    <location>
        <begin position="404"/>
        <end position="416"/>
    </location>
</feature>
<dbReference type="PRINTS" id="PR00138">
    <property type="entry name" value="MATRIXIN"/>
</dbReference>
<feature type="compositionally biased region" description="Polar residues" evidence="14">
    <location>
        <begin position="369"/>
        <end position="380"/>
    </location>
</feature>
<name>A0AAW1VCX8_9CUCU</name>
<sequence length="617" mass="71070">MFLTRRLLTVIMAFFQMVQCLPVKSNSGPPTIKVLDFMQQYGYLKKDRNTSAALYTEEGLSDALKVVQRFGAIEETGKLDNATLKLMASPRCGNPDIIQGKRTKRFTFGSEGWNKRYITYYIANWSSRLGEERVNRLIAKALKTWGAYGALKISRKQTPDADIIVSFARGAHNDPFPFDGPGYVLAHAYFPNEGSSFSGDIHFDDDEDWVETTPQQELDRGTDFYTVALHELGHSLGLGHSDDPNAVMFPYYRGSDDNSLQLGHDDIMAMYQLYIVRSIKEEPTSEKPQTRKTYTTTHSTPRRETTRTFYTRTPSTSSTTFKERDTKRQTRFTTPIYTYPRTSTTSYQTRSTTNPYTKEYPYTERTTHRSGNGYSTNDVSTETKKESGPRITVTIHKMPDYSHSSNNPSSPTRTTTVAPIPDICQEKFDAIANLRGEIFVFKNQYIWRYQEQNRLMPGYPVCIKQMFPSLPENTKKIDAAYQRPDGNMILFADDHYWVYDGTRFTENSPKFITDYGIPLGIGGIDAIQTWPKNGKTYLYKADRFWKYDEGNKTVDPGYPAHIERWRGVPKDLDGAMTWKDGKTYFFKNDQYWRFDNDWVIVSTDSPRFTKTEWLGCR</sequence>
<feature type="binding site" evidence="12">
    <location>
        <position position="431"/>
    </location>
    <ligand>
        <name>Ca(2+)</name>
        <dbReference type="ChEBI" id="CHEBI:29108"/>
        <label>5</label>
    </ligand>
</feature>
<evidence type="ECO:0000313" key="17">
    <source>
        <dbReference type="EMBL" id="KAK9890647.1"/>
    </source>
</evidence>
<feature type="binding site" evidence="12">
    <location>
        <position position="202"/>
    </location>
    <ligand>
        <name>Zn(2+)</name>
        <dbReference type="ChEBI" id="CHEBI:29105"/>
        <label>1</label>
    </ligand>
</feature>
<keyword evidence="7 11" id="KW-0862">Zinc</keyword>
<accession>A0AAW1VCX8</accession>
<dbReference type="Gene3D" id="2.110.10.10">
    <property type="entry name" value="Hemopexin-like domain"/>
    <property type="match status" value="1"/>
</dbReference>
<feature type="binding site" evidence="12">
    <location>
        <position position="187"/>
    </location>
    <ligand>
        <name>Zn(2+)</name>
        <dbReference type="ChEBI" id="CHEBI:29105"/>
        <label>1</label>
    </ligand>
</feature>
<dbReference type="GO" id="GO:0008270">
    <property type="term" value="F:zinc ion binding"/>
    <property type="evidence" value="ECO:0007669"/>
    <property type="project" value="InterPro"/>
</dbReference>
<feature type="active site" evidence="10">
    <location>
        <position position="231"/>
    </location>
</feature>
<evidence type="ECO:0000259" key="16">
    <source>
        <dbReference type="SMART" id="SM00235"/>
    </source>
</evidence>
<feature type="signal peptide" evidence="15">
    <location>
        <begin position="1"/>
        <end position="20"/>
    </location>
</feature>
<dbReference type="GO" id="GO:0030574">
    <property type="term" value="P:collagen catabolic process"/>
    <property type="evidence" value="ECO:0007669"/>
    <property type="project" value="TreeGrafter"/>
</dbReference>
<evidence type="ECO:0000313" key="18">
    <source>
        <dbReference type="Proteomes" id="UP001431783"/>
    </source>
</evidence>
<feature type="binding site" evidence="11">
    <location>
        <position position="240"/>
    </location>
    <ligand>
        <name>Zn(2+)</name>
        <dbReference type="ChEBI" id="CHEBI:29105"/>
        <label>2</label>
        <note>catalytic</note>
    </ligand>
</feature>
<dbReference type="InterPro" id="IPR021158">
    <property type="entry name" value="Pept_M10A_Zn_BS"/>
</dbReference>
<dbReference type="PROSITE" id="PS51642">
    <property type="entry name" value="HEMOPEXIN_2"/>
    <property type="match status" value="4"/>
</dbReference>
<feature type="compositionally biased region" description="Low complexity" evidence="14">
    <location>
        <begin position="343"/>
        <end position="353"/>
    </location>
</feature>
<dbReference type="GO" id="GO:0006508">
    <property type="term" value="P:proteolysis"/>
    <property type="evidence" value="ECO:0007669"/>
    <property type="project" value="UniProtKB-KW"/>
</dbReference>
<evidence type="ECO:0000256" key="4">
    <source>
        <dbReference type="ARBA" id="ARBA00022729"/>
    </source>
</evidence>
<dbReference type="PANTHER" id="PTHR10201:SF169">
    <property type="entry name" value="MATRIX METALLOPROTEINASE-16-LIKE PROTEIN"/>
    <property type="match status" value="1"/>
</dbReference>
<evidence type="ECO:0000256" key="12">
    <source>
        <dbReference type="PIRSR" id="PIRSR621190-2"/>
    </source>
</evidence>
<dbReference type="SUPFAM" id="SSF47090">
    <property type="entry name" value="PGBD-like"/>
    <property type="match status" value="1"/>
</dbReference>
<keyword evidence="6" id="KW-0378">Hydrolase</keyword>
<keyword evidence="2" id="KW-0645">Protease</keyword>
<comment type="caution">
    <text evidence="17">The sequence shown here is derived from an EMBL/GenBank/DDBJ whole genome shotgun (WGS) entry which is preliminary data.</text>
</comment>
<feature type="binding site" evidence="12">
    <location>
        <position position="207"/>
    </location>
    <ligand>
        <name>Ca(2+)</name>
        <dbReference type="ChEBI" id="CHEBI:29108"/>
        <label>1</label>
    </ligand>
</feature>
<evidence type="ECO:0000256" key="6">
    <source>
        <dbReference type="ARBA" id="ARBA00022801"/>
    </source>
</evidence>
<evidence type="ECO:0000256" key="13">
    <source>
        <dbReference type="PROSITE-ProRule" id="PRU01011"/>
    </source>
</evidence>
<feature type="binding site" evidence="11">
    <location>
        <position position="230"/>
    </location>
    <ligand>
        <name>Zn(2+)</name>
        <dbReference type="ChEBI" id="CHEBI:29105"/>
        <label>2</label>
        <note>catalytic</note>
    </ligand>
</feature>
<evidence type="ECO:0000256" key="11">
    <source>
        <dbReference type="PIRSR" id="PIRSR001191-2"/>
    </source>
</evidence>
<evidence type="ECO:0000256" key="1">
    <source>
        <dbReference type="ARBA" id="ARBA00010370"/>
    </source>
</evidence>
<evidence type="ECO:0000256" key="8">
    <source>
        <dbReference type="ARBA" id="ARBA00023049"/>
    </source>
</evidence>
<protein>
    <recommendedName>
        <fullName evidence="16">Peptidase metallopeptidase domain-containing protein</fullName>
    </recommendedName>
</protein>
<dbReference type="InterPro" id="IPR000585">
    <property type="entry name" value="Hemopexin-like_dom"/>
</dbReference>
<dbReference type="SMART" id="SM00120">
    <property type="entry name" value="HX"/>
    <property type="match status" value="4"/>
</dbReference>
<keyword evidence="18" id="KW-1185">Reference proteome</keyword>
<dbReference type="InterPro" id="IPR006026">
    <property type="entry name" value="Peptidase_Metallo"/>
</dbReference>
<dbReference type="Proteomes" id="UP001431783">
    <property type="component" value="Unassembled WGS sequence"/>
</dbReference>
<feature type="binding site" evidence="12">
    <location>
        <position position="200"/>
    </location>
    <ligand>
        <name>Ca(2+)</name>
        <dbReference type="ChEBI" id="CHEBI:29108"/>
        <label>2</label>
    </ligand>
</feature>
<feature type="repeat" description="Hemopexin" evidence="13">
    <location>
        <begin position="521"/>
        <end position="568"/>
    </location>
</feature>
<dbReference type="PANTHER" id="PTHR10201">
    <property type="entry name" value="MATRIX METALLOPROTEINASE"/>
    <property type="match status" value="1"/>
</dbReference>
<dbReference type="FunFam" id="2.110.10.10:FF:000018">
    <property type="entry name" value="Matrix metallopeptidase 25b"/>
    <property type="match status" value="1"/>
</dbReference>
<feature type="region of interest" description="Disordered" evidence="14">
    <location>
        <begin position="282"/>
        <end position="305"/>
    </location>
</feature>
<dbReference type="GO" id="GO:0005615">
    <property type="term" value="C:extracellular space"/>
    <property type="evidence" value="ECO:0007669"/>
    <property type="project" value="TreeGrafter"/>
</dbReference>
<dbReference type="EMBL" id="JARQZJ010000126">
    <property type="protein sequence ID" value="KAK9890647.1"/>
    <property type="molecule type" value="Genomic_DNA"/>
</dbReference>